<name>A0A8S5LQ07_9CAUD</name>
<dbReference type="EMBL" id="BK015894">
    <property type="protein sequence ID" value="DAD72116.1"/>
    <property type="molecule type" value="Genomic_DNA"/>
</dbReference>
<proteinExistence type="predicted"/>
<organism evidence="1">
    <name type="scientific">Myoviridae sp. ctOyc4</name>
    <dbReference type="NCBI Taxonomy" id="2827606"/>
    <lineage>
        <taxon>Viruses</taxon>
        <taxon>Duplodnaviria</taxon>
        <taxon>Heunggongvirae</taxon>
        <taxon>Uroviricota</taxon>
        <taxon>Caudoviricetes</taxon>
    </lineage>
</organism>
<protein>
    <submittedName>
        <fullName evidence="1">Uncharacterized protein</fullName>
    </submittedName>
</protein>
<evidence type="ECO:0000313" key="1">
    <source>
        <dbReference type="EMBL" id="DAD72116.1"/>
    </source>
</evidence>
<sequence length="51" mass="5802">MGKRTICPLTCPMINSQGFCESAWTRASQVTECPHRKMRETVSNLNTDNEK</sequence>
<reference evidence="1" key="1">
    <citation type="journal article" date="2021" name="Proc. Natl. Acad. Sci. U.S.A.">
        <title>A Catalog of Tens of Thousands of Viruses from Human Metagenomes Reveals Hidden Associations with Chronic Diseases.</title>
        <authorList>
            <person name="Tisza M.J."/>
            <person name="Buck C.B."/>
        </authorList>
    </citation>
    <scope>NUCLEOTIDE SEQUENCE</scope>
    <source>
        <strain evidence="1">CtOyc4</strain>
    </source>
</reference>
<accession>A0A8S5LQ07</accession>